<reference evidence="2" key="3">
    <citation type="submission" date="2023-03" db="UniProtKB">
        <authorList>
            <consortium name="EnsemblPlants"/>
        </authorList>
    </citation>
    <scope>IDENTIFICATION</scope>
    <source>
        <strain evidence="2">cv. Chiifu-401-42</strain>
    </source>
</reference>
<protein>
    <submittedName>
        <fullName evidence="2">Uncharacterized protein</fullName>
    </submittedName>
</protein>
<accession>M4F5N2</accession>
<feature type="compositionally biased region" description="Polar residues" evidence="1">
    <location>
        <begin position="418"/>
        <end position="427"/>
    </location>
</feature>
<name>M4F5N2_BRACM</name>
<proteinExistence type="predicted"/>
<reference evidence="2 3" key="1">
    <citation type="journal article" date="2011" name="Nat. Genet.">
        <title>The genome of the mesopolyploid crop species Brassica rapa.</title>
        <authorList>
            <consortium name="Brassica rapa Genome Sequencing Project Consortium"/>
            <person name="Wang X."/>
            <person name="Wang H."/>
            <person name="Wang J."/>
            <person name="Sun R."/>
            <person name="Wu J."/>
            <person name="Liu S."/>
            <person name="Bai Y."/>
            <person name="Mun J.H."/>
            <person name="Bancroft I."/>
            <person name="Cheng F."/>
            <person name="Huang S."/>
            <person name="Li X."/>
            <person name="Hua W."/>
            <person name="Wang J."/>
            <person name="Wang X."/>
            <person name="Freeling M."/>
            <person name="Pires J.C."/>
            <person name="Paterson A.H."/>
            <person name="Chalhoub B."/>
            <person name="Wang B."/>
            <person name="Hayward A."/>
            <person name="Sharpe A.G."/>
            <person name="Park B.S."/>
            <person name="Weisshaar B."/>
            <person name="Liu B."/>
            <person name="Li B."/>
            <person name="Liu B."/>
            <person name="Tong C."/>
            <person name="Song C."/>
            <person name="Duran C."/>
            <person name="Peng C."/>
            <person name="Geng C."/>
            <person name="Koh C."/>
            <person name="Lin C."/>
            <person name="Edwards D."/>
            <person name="Mu D."/>
            <person name="Shen D."/>
            <person name="Soumpourou E."/>
            <person name="Li F."/>
            <person name="Fraser F."/>
            <person name="Conant G."/>
            <person name="Lassalle G."/>
            <person name="King G.J."/>
            <person name="Bonnema G."/>
            <person name="Tang H."/>
            <person name="Wang H."/>
            <person name="Belcram H."/>
            <person name="Zhou H."/>
            <person name="Hirakawa H."/>
            <person name="Abe H."/>
            <person name="Guo H."/>
            <person name="Wang H."/>
            <person name="Jin H."/>
            <person name="Parkin I.A."/>
            <person name="Batley J."/>
            <person name="Kim J.S."/>
            <person name="Just J."/>
            <person name="Li J."/>
            <person name="Xu J."/>
            <person name="Deng J."/>
            <person name="Kim J.A."/>
            <person name="Li J."/>
            <person name="Yu J."/>
            <person name="Meng J."/>
            <person name="Wang J."/>
            <person name="Min J."/>
            <person name="Poulain J."/>
            <person name="Wang J."/>
            <person name="Hatakeyama K."/>
            <person name="Wu K."/>
            <person name="Wang L."/>
            <person name="Fang L."/>
            <person name="Trick M."/>
            <person name="Links M.G."/>
            <person name="Zhao M."/>
            <person name="Jin M."/>
            <person name="Ramchiary N."/>
            <person name="Drou N."/>
            <person name="Berkman P.J."/>
            <person name="Cai Q."/>
            <person name="Huang Q."/>
            <person name="Li R."/>
            <person name="Tabata S."/>
            <person name="Cheng S."/>
            <person name="Zhang S."/>
            <person name="Zhang S."/>
            <person name="Huang S."/>
            <person name="Sato S."/>
            <person name="Sun S."/>
            <person name="Kwon S.J."/>
            <person name="Choi S.R."/>
            <person name="Lee T.H."/>
            <person name="Fan W."/>
            <person name="Zhao X."/>
            <person name="Tan X."/>
            <person name="Xu X."/>
            <person name="Wang Y."/>
            <person name="Qiu Y."/>
            <person name="Yin Y."/>
            <person name="Li Y."/>
            <person name="Du Y."/>
            <person name="Liao Y."/>
            <person name="Lim Y."/>
            <person name="Narusaka Y."/>
            <person name="Wang Y."/>
            <person name="Wang Z."/>
            <person name="Li Z."/>
            <person name="Wang Z."/>
            <person name="Xiong Z."/>
            <person name="Zhang Z."/>
        </authorList>
    </citation>
    <scope>NUCLEOTIDE SEQUENCE [LARGE SCALE GENOMIC DNA]</scope>
    <source>
        <strain evidence="2 3">cv. Chiifu-401-42</strain>
    </source>
</reference>
<dbReference type="Proteomes" id="UP000011750">
    <property type="component" value="Chromosome A07"/>
</dbReference>
<dbReference type="AlphaFoldDB" id="M4F5N2"/>
<evidence type="ECO:0000313" key="2">
    <source>
        <dbReference type="EnsemblPlants" id="Bra036388.1-P"/>
    </source>
</evidence>
<evidence type="ECO:0000313" key="3">
    <source>
        <dbReference type="Proteomes" id="UP000011750"/>
    </source>
</evidence>
<keyword evidence="3" id="KW-1185">Reference proteome</keyword>
<evidence type="ECO:0000256" key="1">
    <source>
        <dbReference type="SAM" id="MobiDB-lite"/>
    </source>
</evidence>
<organism evidence="2 3">
    <name type="scientific">Brassica campestris</name>
    <name type="common">Field mustard</name>
    <dbReference type="NCBI Taxonomy" id="3711"/>
    <lineage>
        <taxon>Eukaryota</taxon>
        <taxon>Viridiplantae</taxon>
        <taxon>Streptophyta</taxon>
        <taxon>Embryophyta</taxon>
        <taxon>Tracheophyta</taxon>
        <taxon>Spermatophyta</taxon>
        <taxon>Magnoliopsida</taxon>
        <taxon>eudicotyledons</taxon>
        <taxon>Gunneridae</taxon>
        <taxon>Pentapetalae</taxon>
        <taxon>rosids</taxon>
        <taxon>malvids</taxon>
        <taxon>Brassicales</taxon>
        <taxon>Brassicaceae</taxon>
        <taxon>Brassiceae</taxon>
        <taxon>Brassica</taxon>
    </lineage>
</organism>
<feature type="region of interest" description="Disordered" evidence="1">
    <location>
        <begin position="418"/>
        <end position="441"/>
    </location>
</feature>
<dbReference type="OMA" id="NQPQQRC"/>
<dbReference type="HOGENOM" id="CLU_026121_0_0_1"/>
<dbReference type="Gramene" id="Bra036388.1">
    <property type="protein sequence ID" value="Bra036388.1-P"/>
    <property type="gene ID" value="Bra036388"/>
</dbReference>
<reference evidence="2 3" key="2">
    <citation type="journal article" date="2018" name="Hortic Res">
        <title>Improved Brassica rapa reference genome by single-molecule sequencing and chromosome conformation capture technologies.</title>
        <authorList>
            <person name="Zhang L."/>
            <person name="Cai X."/>
            <person name="Wu J."/>
            <person name="Liu M."/>
            <person name="Grob S."/>
            <person name="Cheng F."/>
            <person name="Liang J."/>
            <person name="Cai C."/>
            <person name="Liu Z."/>
            <person name="Liu B."/>
            <person name="Wang F."/>
            <person name="Li S."/>
            <person name="Liu F."/>
            <person name="Li X."/>
            <person name="Cheng L."/>
            <person name="Yang W."/>
            <person name="Li M.H."/>
            <person name="Grossniklaus U."/>
            <person name="Zheng H."/>
            <person name="Wang X."/>
        </authorList>
    </citation>
    <scope>NUCLEOTIDE SEQUENCE [LARGE SCALE GENOMIC DNA]</scope>
    <source>
        <strain evidence="2 3">cv. Chiifu-401-42</strain>
    </source>
</reference>
<dbReference type="InParanoid" id="M4F5N2"/>
<feature type="region of interest" description="Disordered" evidence="1">
    <location>
        <begin position="310"/>
        <end position="333"/>
    </location>
</feature>
<dbReference type="EnsemblPlants" id="Bra036388.1">
    <property type="protein sequence ID" value="Bra036388.1-P"/>
    <property type="gene ID" value="Bra036388"/>
</dbReference>
<sequence length="482" mass="55935">MISWQSIDTQPQQRYQKRASTDAAYYNSIDTDFNRVRDGEYSIGSWADEHHHESFAVKTVTYTPGADKLQDSFTDEELLNRQKRDDTDQIQAEAAWERTCLSQSIDTRHQQSIDKLPQQSIDINNTTSIDNHSIPKTTVSEKDKLDNQYLTPDEFDVPTVTRNPKFSRRAFDLYGNSKFYLEEKDEYGIYRDDRKFARDLYGRTIPVHKKDIKRLLERASRDEPAYICLPEHASQFTQIKLVPEIYTKDEINEMFYGVCGEHDRNKEAFQMKLDGVYYPLNDSISWLTTCMEEMKKDIARIQNATGIVQPPSFERRRPQSIDCRQSPSLDSHHHASIDNRLAASIDTNPPRPHTIKSQPEFHTREEIDQLVEGIYKALETSEERLDGRWELVEIQSYIARRPDASISINKRINKSIDTSHSASIDSDTNQDRLVPKTTYDTSNTPYHGKEISVDTYAVPTRHQLTLRVLVKDCRGLKTQLQQ</sequence>